<proteinExistence type="predicted"/>
<comment type="caution">
    <text evidence="1">The sequence shown here is derived from an EMBL/GenBank/DDBJ whole genome shotgun (WGS) entry which is preliminary data.</text>
</comment>
<dbReference type="Proteomes" id="UP001196413">
    <property type="component" value="Unassembled WGS sequence"/>
</dbReference>
<dbReference type="AlphaFoldDB" id="A0AAD5WKS9"/>
<organism evidence="1 2">
    <name type="scientific">Parelaphostrongylus tenuis</name>
    <name type="common">Meningeal worm</name>
    <dbReference type="NCBI Taxonomy" id="148309"/>
    <lineage>
        <taxon>Eukaryota</taxon>
        <taxon>Metazoa</taxon>
        <taxon>Ecdysozoa</taxon>
        <taxon>Nematoda</taxon>
        <taxon>Chromadorea</taxon>
        <taxon>Rhabditida</taxon>
        <taxon>Rhabditina</taxon>
        <taxon>Rhabditomorpha</taxon>
        <taxon>Strongyloidea</taxon>
        <taxon>Metastrongylidae</taxon>
        <taxon>Parelaphostrongylus</taxon>
    </lineage>
</organism>
<protein>
    <submittedName>
        <fullName evidence="1">Uncharacterized protein</fullName>
    </submittedName>
</protein>
<sequence length="55" mass="6217">MLLSLNIVDQHKVVHSESLFEEIVNVSPSLHVVIQDYVDLSSSGRTSLRQDRVLI</sequence>
<keyword evidence="2" id="KW-1185">Reference proteome</keyword>
<evidence type="ECO:0000313" key="2">
    <source>
        <dbReference type="Proteomes" id="UP001196413"/>
    </source>
</evidence>
<evidence type="ECO:0000313" key="1">
    <source>
        <dbReference type="EMBL" id="KAJ1373073.1"/>
    </source>
</evidence>
<gene>
    <name evidence="1" type="ORF">KIN20_035404</name>
</gene>
<accession>A0AAD5WKS9</accession>
<dbReference type="EMBL" id="JAHQIW010007224">
    <property type="protein sequence ID" value="KAJ1373073.1"/>
    <property type="molecule type" value="Genomic_DNA"/>
</dbReference>
<name>A0AAD5WKS9_PARTN</name>
<reference evidence="1" key="1">
    <citation type="submission" date="2021-06" db="EMBL/GenBank/DDBJ databases">
        <title>Parelaphostrongylus tenuis whole genome reference sequence.</title>
        <authorList>
            <person name="Garwood T.J."/>
            <person name="Larsen P.A."/>
            <person name="Fountain-Jones N.M."/>
            <person name="Garbe J.R."/>
            <person name="Macchietto M.G."/>
            <person name="Kania S.A."/>
            <person name="Gerhold R.W."/>
            <person name="Richards J.E."/>
            <person name="Wolf T.M."/>
        </authorList>
    </citation>
    <scope>NUCLEOTIDE SEQUENCE</scope>
    <source>
        <strain evidence="1">MNPRO001-30</strain>
        <tissue evidence="1">Meninges</tissue>
    </source>
</reference>